<evidence type="ECO:0000256" key="3">
    <source>
        <dbReference type="ARBA" id="ARBA00022729"/>
    </source>
</evidence>
<dbReference type="PANTHER" id="PTHR22953:SF153">
    <property type="entry name" value="PURPLE ACID PHOSPHATASE"/>
    <property type="match status" value="1"/>
</dbReference>
<organism evidence="7 8">
    <name type="scientific">Nocardioides bizhenqiangii</name>
    <dbReference type="NCBI Taxonomy" id="3095076"/>
    <lineage>
        <taxon>Bacteria</taxon>
        <taxon>Bacillati</taxon>
        <taxon>Actinomycetota</taxon>
        <taxon>Actinomycetes</taxon>
        <taxon>Propionibacteriales</taxon>
        <taxon>Nocardioidaceae</taxon>
        <taxon>Nocardioides</taxon>
    </lineage>
</organism>
<name>A0ABZ0ZTL6_9ACTN</name>
<dbReference type="SUPFAM" id="SSF56300">
    <property type="entry name" value="Metallo-dependent phosphatases"/>
    <property type="match status" value="1"/>
</dbReference>
<protein>
    <submittedName>
        <fullName evidence="7">DNRLRE domain-containing protein</fullName>
    </submittedName>
</protein>
<dbReference type="InterPro" id="IPR039331">
    <property type="entry name" value="PAPs-like"/>
</dbReference>
<dbReference type="NCBIfam" id="NF033679">
    <property type="entry name" value="DNRLRE_dom"/>
    <property type="match status" value="1"/>
</dbReference>
<evidence type="ECO:0000313" key="7">
    <source>
        <dbReference type="EMBL" id="WQQ27671.1"/>
    </source>
</evidence>
<comment type="subcellular location">
    <subcellularLocation>
        <location evidence="1">Secreted</location>
    </subcellularLocation>
</comment>
<dbReference type="Pfam" id="PF24517">
    <property type="entry name" value="CBM96"/>
    <property type="match status" value="1"/>
</dbReference>
<dbReference type="EMBL" id="CP141059">
    <property type="protein sequence ID" value="WQQ27671.1"/>
    <property type="molecule type" value="Genomic_DNA"/>
</dbReference>
<feature type="signal peptide" evidence="4">
    <location>
        <begin position="1"/>
        <end position="21"/>
    </location>
</feature>
<evidence type="ECO:0000256" key="2">
    <source>
        <dbReference type="ARBA" id="ARBA00022525"/>
    </source>
</evidence>
<feature type="chain" id="PRO_5045859882" evidence="4">
    <location>
        <begin position="22"/>
        <end position="462"/>
    </location>
</feature>
<feature type="domain" description="Calcineurin-like phosphoesterase" evidence="5">
    <location>
        <begin position="216"/>
        <end position="381"/>
    </location>
</feature>
<dbReference type="RefSeq" id="WP_322938047.1">
    <property type="nucleotide sequence ID" value="NZ_CP141059.1"/>
</dbReference>
<dbReference type="InterPro" id="IPR004843">
    <property type="entry name" value="Calcineurin-like_PHP"/>
</dbReference>
<evidence type="ECO:0000259" key="5">
    <source>
        <dbReference type="Pfam" id="PF00149"/>
    </source>
</evidence>
<evidence type="ECO:0000256" key="1">
    <source>
        <dbReference type="ARBA" id="ARBA00004613"/>
    </source>
</evidence>
<dbReference type="Pfam" id="PF00149">
    <property type="entry name" value="Metallophos"/>
    <property type="match status" value="1"/>
</dbReference>
<dbReference type="Gene3D" id="3.60.21.10">
    <property type="match status" value="1"/>
</dbReference>
<keyword evidence="3 4" id="KW-0732">Signal</keyword>
<sequence length="462" mass="48305">MRFRRAGLAAIGGGLLGLAAATTTTAPLTDASPPAAAVVTTTTSTAIADTYVAEFNKGANFGARDMLAVDASAVQRTFIKFTLSGITEPITSAKLRLHVNDISGAGSNSGGTWALMSDTTWTETAVTYNNQPAIDGATLGTVGPVARNSWVEIDVTAHIAGDGTYSIGGTSSSADGAEYDSRETGATAPQLVITTGTPPPADPVIVGAGDIATAGSGDTKTAALINALPDAAVYTTGDNSQGNGTAEEFAAHYEPSWGVFKARTRPVPGNHDYKTPGATGYYDYFGPLAGPSGLGYYSYDIGEWHLVALNSEITMAKGSAQEVWLRNDLALSTKPCTLAYWHRPLYTSGATHKPAIATRPLFRALYDNNAEVVLNGHNHQYERFAPMDPFGVPDATRGIRQFVVGTGGASHYAFGTVQPNSEVRDNVAYGVLKLTLRAASYDWEFIPIAGQTFTDSGSGACH</sequence>
<keyword evidence="2" id="KW-0964">Secreted</keyword>
<proteinExistence type="predicted"/>
<accession>A0ABZ0ZTL6</accession>
<evidence type="ECO:0000256" key="4">
    <source>
        <dbReference type="SAM" id="SignalP"/>
    </source>
</evidence>
<gene>
    <name evidence="7" type="ORF">SHK19_05400</name>
</gene>
<evidence type="ECO:0000313" key="8">
    <source>
        <dbReference type="Proteomes" id="UP001327225"/>
    </source>
</evidence>
<feature type="domain" description="Carbohydrate-binding module family 96" evidence="6">
    <location>
        <begin position="41"/>
        <end position="195"/>
    </location>
</feature>
<dbReference type="Proteomes" id="UP001327225">
    <property type="component" value="Chromosome"/>
</dbReference>
<keyword evidence="8" id="KW-1185">Reference proteome</keyword>
<reference evidence="8" key="1">
    <citation type="submission" date="2023-12" db="EMBL/GenBank/DDBJ databases">
        <title>Novel species in genus Nocardioides.</title>
        <authorList>
            <person name="Zhou H."/>
        </authorList>
    </citation>
    <scope>NUCLEOTIDE SEQUENCE [LARGE SCALE GENOMIC DNA]</scope>
    <source>
        <strain evidence="8">HM61</strain>
    </source>
</reference>
<evidence type="ECO:0000259" key="6">
    <source>
        <dbReference type="Pfam" id="PF24517"/>
    </source>
</evidence>
<dbReference type="InterPro" id="IPR029052">
    <property type="entry name" value="Metallo-depent_PP-like"/>
</dbReference>
<dbReference type="InterPro" id="IPR055372">
    <property type="entry name" value="CBM96"/>
</dbReference>
<dbReference type="PANTHER" id="PTHR22953">
    <property type="entry name" value="ACID PHOSPHATASE RELATED"/>
    <property type="match status" value="1"/>
</dbReference>